<reference evidence="11" key="1">
    <citation type="submission" date="2020-05" db="UniProtKB">
        <authorList>
            <consortium name="EnsemblMetazoa"/>
        </authorList>
    </citation>
    <scope>IDENTIFICATION</scope>
    <source>
        <strain evidence="11">TTRI</strain>
    </source>
</reference>
<evidence type="ECO:0000256" key="9">
    <source>
        <dbReference type="ARBA" id="ARBA00074872"/>
    </source>
</evidence>
<evidence type="ECO:0000256" key="2">
    <source>
        <dbReference type="ARBA" id="ARBA00022603"/>
    </source>
</evidence>
<dbReference type="PANTHER" id="PTHR12176:SF78">
    <property type="entry name" value="EEF1A LYSINE AND N-TERMINAL METHYLTRANSFERASE"/>
    <property type="match status" value="1"/>
</dbReference>
<sequence>MNLLPKSYEEFAQTDYWNAFFKKRGGKAFEWYGEYLELCEQIHKYVKTTDKIVMLGCGNSNLSMDMYDAGFKDIINIDISAVAVKKMLELNSYNRSDMKFLQMDATEMSFENDYFSVAFDKGTLDALFVDDSEPVKLTVEKYFNEINRTMKSGGRYLCVTLLQEHILKYILDYFPKHSFMLRIVHCRDAENANREKNAYNPESITMPIFLVVATKFKCLPTPILEFCLTSDKIQRLNTVEELMNAVVSIQKAALVCNGLARNSIAGHNEITMDLCKLGEDLPRFTLHILDQPPARGLGRYAAFIIPQGREVDWLFATPEGRKKLLASTNYQRLVVVLLHRDQEYKSLDAVKAELADSIKNLAPFGLTDPIPFLSLGSDVGKRETLVCASSKISGDFRVEEVEGSSGKLFRRLIFLNNQSVIQSEALVKKIKGKGKKERKKIDFGYLACQHHLYMSVGVQMSVLTGNQNNELKDVLVLGLGGGGLCSFLHKVLNCIRVTAVEIDPIMLEVAEQYFELKQDDRLCIVIDDGLSFLEKCKTEGISFDAVLFDVDSKDISLGMSCPPSSFLETNVLTNIKSIIGSKGVFIINLVCRNDELRTQALKNLDKYFSAICTYKLEEDINEVIYCSNDKNYQSLDKWKKILSASAKALNNSVKKTKLNNTDMLNICDFMSDLSI</sequence>
<evidence type="ECO:0000256" key="4">
    <source>
        <dbReference type="ARBA" id="ARBA00023268"/>
    </source>
</evidence>
<keyword evidence="3" id="KW-0808">Transferase</keyword>
<comment type="catalytic activity">
    <reaction evidence="5">
        <text>N(6)-methyl-L-lysyl-[protein] + S-adenosyl-L-methionine = N(6),N(6)-dimethyl-L-lysyl-[protein] + S-adenosyl-L-homocysteine + H(+)</text>
        <dbReference type="Rhea" id="RHEA:54196"/>
        <dbReference type="Rhea" id="RHEA-COMP:13053"/>
        <dbReference type="Rhea" id="RHEA-COMP:13827"/>
        <dbReference type="ChEBI" id="CHEBI:15378"/>
        <dbReference type="ChEBI" id="CHEBI:57856"/>
        <dbReference type="ChEBI" id="CHEBI:59789"/>
        <dbReference type="ChEBI" id="CHEBI:61929"/>
        <dbReference type="ChEBI" id="CHEBI:61976"/>
    </reaction>
</comment>
<dbReference type="AlphaFoldDB" id="A0A1A9VI24"/>
<dbReference type="SUPFAM" id="SSF53335">
    <property type="entry name" value="S-adenosyl-L-methionine-dependent methyltransferases"/>
    <property type="match status" value="2"/>
</dbReference>
<feature type="domain" description="Methyltransferase" evidence="10">
    <location>
        <begin position="54"/>
        <end position="159"/>
    </location>
</feature>
<dbReference type="Pfam" id="PF01564">
    <property type="entry name" value="Spermine_synth"/>
    <property type="match status" value="1"/>
</dbReference>
<comment type="catalytic activity">
    <reaction evidence="7">
        <text>N-terminal glycyl-L-lysyl-L-glutamyl-[protein] + 3 S-adenosyl-L-methionine = N-terminal N,N,N-trimethyl-glycyl-L-lysyl-L-glutamyl-[protein] + 3 S-adenosyl-L-homocysteine + 3 H(+)</text>
        <dbReference type="Rhea" id="RHEA:58440"/>
        <dbReference type="Rhea" id="RHEA-COMP:15140"/>
        <dbReference type="Rhea" id="RHEA-COMP:15143"/>
        <dbReference type="ChEBI" id="CHEBI:15378"/>
        <dbReference type="ChEBI" id="CHEBI:57856"/>
        <dbReference type="ChEBI" id="CHEBI:59789"/>
        <dbReference type="ChEBI" id="CHEBI:142597"/>
        <dbReference type="ChEBI" id="CHEBI:142600"/>
    </reaction>
</comment>
<evidence type="ECO:0000313" key="11">
    <source>
        <dbReference type="EnsemblMetazoa" id="GAUT038135-PA"/>
    </source>
</evidence>
<dbReference type="InterPro" id="IPR029063">
    <property type="entry name" value="SAM-dependent_MTases_sf"/>
</dbReference>
<dbReference type="FunFam" id="3.40.50.150:FF:000462">
    <property type="entry name" value="Methyltransferase-like protein 13"/>
    <property type="match status" value="1"/>
</dbReference>
<dbReference type="Gene3D" id="3.40.50.150">
    <property type="entry name" value="Vaccinia Virus protein VP39"/>
    <property type="match status" value="2"/>
</dbReference>
<comment type="catalytic activity">
    <reaction evidence="6">
        <text>L-lysyl-[protein] + S-adenosyl-L-methionine = N(6)-methyl-L-lysyl-[protein] + S-adenosyl-L-homocysteine + H(+)</text>
        <dbReference type="Rhea" id="RHEA:51736"/>
        <dbReference type="Rhea" id="RHEA-COMP:9752"/>
        <dbReference type="Rhea" id="RHEA-COMP:13053"/>
        <dbReference type="ChEBI" id="CHEBI:15378"/>
        <dbReference type="ChEBI" id="CHEBI:29969"/>
        <dbReference type="ChEBI" id="CHEBI:57856"/>
        <dbReference type="ChEBI" id="CHEBI:59789"/>
        <dbReference type="ChEBI" id="CHEBI:61929"/>
    </reaction>
</comment>
<comment type="similarity">
    <text evidence="1">Belongs to the methyltransferase superfamily.</text>
</comment>
<dbReference type="EnsemblMetazoa" id="GAUT038135-RA">
    <property type="protein sequence ID" value="GAUT038135-PA"/>
    <property type="gene ID" value="GAUT038135"/>
</dbReference>
<evidence type="ECO:0000256" key="8">
    <source>
        <dbReference type="ARBA" id="ARBA00054536"/>
    </source>
</evidence>
<dbReference type="VEuPathDB" id="VectorBase:GAUT038135"/>
<dbReference type="InterPro" id="IPR051419">
    <property type="entry name" value="Lys/N-term_MeTrsfase_sf"/>
</dbReference>
<evidence type="ECO:0000256" key="7">
    <source>
        <dbReference type="ARBA" id="ARBA00050517"/>
    </source>
</evidence>
<dbReference type="GO" id="GO:0008168">
    <property type="term" value="F:methyltransferase activity"/>
    <property type="evidence" value="ECO:0007669"/>
    <property type="project" value="UniProtKB-KW"/>
</dbReference>
<protein>
    <recommendedName>
        <fullName evidence="9">eEF1A lysine and N-terminal methyltransferase homolog</fullName>
    </recommendedName>
</protein>
<dbReference type="FunFam" id="3.40.50.150:FF:000110">
    <property type="entry name" value="methyltransferase-like protein 13 isoform X1"/>
    <property type="match status" value="1"/>
</dbReference>
<evidence type="ECO:0000259" key="10">
    <source>
        <dbReference type="Pfam" id="PF13847"/>
    </source>
</evidence>
<keyword evidence="12" id="KW-1185">Reference proteome</keyword>
<evidence type="ECO:0000313" key="12">
    <source>
        <dbReference type="Proteomes" id="UP000078200"/>
    </source>
</evidence>
<dbReference type="Proteomes" id="UP000078200">
    <property type="component" value="Unassembled WGS sequence"/>
</dbReference>
<keyword evidence="2" id="KW-0489">Methyltransferase</keyword>
<dbReference type="STRING" id="7395.A0A1A9VI24"/>
<organism evidence="11 12">
    <name type="scientific">Glossina austeni</name>
    <name type="common">Savannah tsetse fly</name>
    <dbReference type="NCBI Taxonomy" id="7395"/>
    <lineage>
        <taxon>Eukaryota</taxon>
        <taxon>Metazoa</taxon>
        <taxon>Ecdysozoa</taxon>
        <taxon>Arthropoda</taxon>
        <taxon>Hexapoda</taxon>
        <taxon>Insecta</taxon>
        <taxon>Pterygota</taxon>
        <taxon>Neoptera</taxon>
        <taxon>Endopterygota</taxon>
        <taxon>Diptera</taxon>
        <taxon>Brachycera</taxon>
        <taxon>Muscomorpha</taxon>
        <taxon>Hippoboscoidea</taxon>
        <taxon>Glossinidae</taxon>
        <taxon>Glossina</taxon>
    </lineage>
</organism>
<dbReference type="PANTHER" id="PTHR12176">
    <property type="entry name" value="SAM-DEPENDENT METHYLTRANSFERASE SUPERFAMILY PROTEIN"/>
    <property type="match status" value="1"/>
</dbReference>
<comment type="function">
    <text evidence="8">Dual methyltransferase. It catalyzes N-terminal methylation of target proteins via its C-terminus. It catalyzes dimethylation on lysine residues of target proteins via its N-terminus.</text>
</comment>
<dbReference type="Pfam" id="PF13847">
    <property type="entry name" value="Methyltransf_31"/>
    <property type="match status" value="1"/>
</dbReference>
<evidence type="ECO:0000256" key="3">
    <source>
        <dbReference type="ARBA" id="ARBA00022679"/>
    </source>
</evidence>
<evidence type="ECO:0000256" key="5">
    <source>
        <dbReference type="ARBA" id="ARBA00048653"/>
    </source>
</evidence>
<dbReference type="GO" id="GO:0032259">
    <property type="term" value="P:methylation"/>
    <property type="evidence" value="ECO:0007669"/>
    <property type="project" value="UniProtKB-KW"/>
</dbReference>
<accession>A0A1A9VI24</accession>
<dbReference type="InterPro" id="IPR025714">
    <property type="entry name" value="Methyltranfer_dom"/>
</dbReference>
<proteinExistence type="inferred from homology"/>
<dbReference type="CDD" id="cd02440">
    <property type="entry name" value="AdoMet_MTases"/>
    <property type="match status" value="2"/>
</dbReference>
<evidence type="ECO:0000256" key="1">
    <source>
        <dbReference type="ARBA" id="ARBA00008361"/>
    </source>
</evidence>
<name>A0A1A9VI24_GLOAU</name>
<keyword evidence="4" id="KW-0511">Multifunctional enzyme</keyword>
<evidence type="ECO:0000256" key="6">
    <source>
        <dbReference type="ARBA" id="ARBA00048985"/>
    </source>
</evidence>